<gene>
    <name evidence="2" type="ORF">A6K24_15630</name>
</gene>
<dbReference type="Proteomes" id="UP000078534">
    <property type="component" value="Unassembled WGS sequence"/>
</dbReference>
<protein>
    <recommendedName>
        <fullName evidence="4">DUF541 domain-containing protein</fullName>
    </recommendedName>
</protein>
<dbReference type="Gene3D" id="3.30.70.2970">
    <property type="entry name" value="Protein of unknown function (DUF541), domain 2"/>
    <property type="match status" value="1"/>
</dbReference>
<reference evidence="3" key="1">
    <citation type="submission" date="2016-04" db="EMBL/GenBank/DDBJ databases">
        <authorList>
            <person name="Lyu Z."/>
            <person name="Lyu W."/>
        </authorList>
    </citation>
    <scope>NUCLEOTIDE SEQUENCE [LARGE SCALE GENOMIC DNA]</scope>
    <source>
        <strain evidence="3">C44</strain>
    </source>
</reference>
<dbReference type="PANTHER" id="PTHR34387:SF1">
    <property type="entry name" value="PERIPLASMIC IMMUNOGENIC PROTEIN"/>
    <property type="match status" value="1"/>
</dbReference>
<feature type="coiled-coil region" evidence="1">
    <location>
        <begin position="47"/>
        <end position="74"/>
    </location>
</feature>
<keyword evidence="3" id="KW-1185">Reference proteome</keyword>
<accession>A0A179T3B5</accession>
<comment type="caution">
    <text evidence="2">The sequence shown here is derived from an EMBL/GenBank/DDBJ whole genome shotgun (WGS) entry which is preliminary data.</text>
</comment>
<dbReference type="InterPro" id="IPR007497">
    <property type="entry name" value="SIMPL/DUF541"/>
</dbReference>
<dbReference type="RefSeq" id="WP_066327108.1">
    <property type="nucleotide sequence ID" value="NZ_LWSG01000003.1"/>
</dbReference>
<evidence type="ECO:0000313" key="2">
    <source>
        <dbReference type="EMBL" id="OAS88485.1"/>
    </source>
</evidence>
<dbReference type="EMBL" id="LWSG01000003">
    <property type="protein sequence ID" value="OAS88485.1"/>
    <property type="molecule type" value="Genomic_DNA"/>
</dbReference>
<sequence>MSYFQTPFPYNNNSYSRTVRQVQGKMIIEGNGRITVMPDQAIMNIGVMTENSNVEIAQNENSKLSNQVIESLQQVGISSHDIQTLSYTIQPIYDFVEGKSILKGYQVQHVFEVTVRDLQKAGEAYEAAVSAGANMAGSLRFEVSNKEGYYQEALQLAMKNATEKAMKLGQQIGVTIQLPPTKITEEPVAFAPKELSMSFATETSLQAPPPIQKREIEIEAKLSAVFQY</sequence>
<name>A0A179T3B5_9BACI</name>
<dbReference type="Gene3D" id="3.30.110.170">
    <property type="entry name" value="Protein of unknown function (DUF541), domain 1"/>
    <property type="match status" value="1"/>
</dbReference>
<evidence type="ECO:0000256" key="1">
    <source>
        <dbReference type="SAM" id="Coils"/>
    </source>
</evidence>
<proteinExistence type="predicted"/>
<evidence type="ECO:0008006" key="4">
    <source>
        <dbReference type="Google" id="ProtNLM"/>
    </source>
</evidence>
<dbReference type="AlphaFoldDB" id="A0A179T3B5"/>
<dbReference type="InterPro" id="IPR052022">
    <property type="entry name" value="26kDa_periplasmic_antigen"/>
</dbReference>
<dbReference type="Pfam" id="PF04402">
    <property type="entry name" value="SIMPL"/>
    <property type="match status" value="1"/>
</dbReference>
<dbReference type="PANTHER" id="PTHR34387">
    <property type="entry name" value="SLR1258 PROTEIN"/>
    <property type="match status" value="1"/>
</dbReference>
<dbReference type="OrthoDB" id="9785192at2"/>
<keyword evidence="1" id="KW-0175">Coiled coil</keyword>
<evidence type="ECO:0000313" key="3">
    <source>
        <dbReference type="Proteomes" id="UP000078534"/>
    </source>
</evidence>
<organism evidence="2 3">
    <name type="scientific">Metabacillus litoralis</name>
    <dbReference type="NCBI Taxonomy" id="152268"/>
    <lineage>
        <taxon>Bacteria</taxon>
        <taxon>Bacillati</taxon>
        <taxon>Bacillota</taxon>
        <taxon>Bacilli</taxon>
        <taxon>Bacillales</taxon>
        <taxon>Bacillaceae</taxon>
        <taxon>Metabacillus</taxon>
    </lineage>
</organism>
<dbReference type="GO" id="GO:0006974">
    <property type="term" value="P:DNA damage response"/>
    <property type="evidence" value="ECO:0007669"/>
    <property type="project" value="TreeGrafter"/>
</dbReference>